<dbReference type="Pfam" id="PF02770">
    <property type="entry name" value="Acyl-CoA_dh_M"/>
    <property type="match status" value="1"/>
</dbReference>
<dbReference type="InterPro" id="IPR046373">
    <property type="entry name" value="Acyl-CoA_Oxase/DH_mid-dom_sf"/>
</dbReference>
<evidence type="ECO:0000256" key="6">
    <source>
        <dbReference type="RuleBase" id="RU362125"/>
    </source>
</evidence>
<dbReference type="CDD" id="cd00567">
    <property type="entry name" value="ACAD"/>
    <property type="match status" value="1"/>
</dbReference>
<dbReference type="AlphaFoldDB" id="A0A7W2L984"/>
<evidence type="ECO:0000259" key="8">
    <source>
        <dbReference type="Pfam" id="PF00441"/>
    </source>
</evidence>
<feature type="region of interest" description="Disordered" evidence="7">
    <location>
        <begin position="388"/>
        <end position="407"/>
    </location>
</feature>
<gene>
    <name evidence="10" type="ORF">F9Z43_22195</name>
</gene>
<evidence type="ECO:0000256" key="7">
    <source>
        <dbReference type="SAM" id="MobiDB-lite"/>
    </source>
</evidence>
<dbReference type="InterPro" id="IPR009100">
    <property type="entry name" value="AcylCoA_DH/oxidase_NM_dom_sf"/>
</dbReference>
<dbReference type="GO" id="GO:0005737">
    <property type="term" value="C:cytoplasm"/>
    <property type="evidence" value="ECO:0007669"/>
    <property type="project" value="TreeGrafter"/>
</dbReference>
<accession>A0A7W2L984</accession>
<evidence type="ECO:0000313" key="11">
    <source>
        <dbReference type="Proteomes" id="UP000440965"/>
    </source>
</evidence>
<dbReference type="RefSeq" id="WP_156867912.1">
    <property type="nucleotide sequence ID" value="NZ_JACGDB010000003.1"/>
</dbReference>
<dbReference type="Proteomes" id="UP000440965">
    <property type="component" value="Unassembled WGS sequence"/>
</dbReference>
<name>A0A7W2L984_9PSED</name>
<evidence type="ECO:0000256" key="2">
    <source>
        <dbReference type="ARBA" id="ARBA00009347"/>
    </source>
</evidence>
<comment type="cofactor">
    <cofactor evidence="1 6">
        <name>FAD</name>
        <dbReference type="ChEBI" id="CHEBI:57692"/>
    </cofactor>
</comment>
<dbReference type="SUPFAM" id="SSF56645">
    <property type="entry name" value="Acyl-CoA dehydrogenase NM domain-like"/>
    <property type="match status" value="1"/>
</dbReference>
<evidence type="ECO:0000256" key="4">
    <source>
        <dbReference type="ARBA" id="ARBA00022827"/>
    </source>
</evidence>
<evidence type="ECO:0000256" key="5">
    <source>
        <dbReference type="ARBA" id="ARBA00023002"/>
    </source>
</evidence>
<feature type="domain" description="Acyl-CoA oxidase/dehydrogenase middle" evidence="9">
    <location>
        <begin position="119"/>
        <end position="201"/>
    </location>
</feature>
<dbReference type="GO" id="GO:0033539">
    <property type="term" value="P:fatty acid beta-oxidation using acyl-CoA dehydrogenase"/>
    <property type="evidence" value="ECO:0007669"/>
    <property type="project" value="TreeGrafter"/>
</dbReference>
<dbReference type="Gene3D" id="2.40.110.10">
    <property type="entry name" value="Butyryl-CoA Dehydrogenase, subunit A, domain 2"/>
    <property type="match status" value="1"/>
</dbReference>
<keyword evidence="5 6" id="KW-0560">Oxidoreductase</keyword>
<dbReference type="InterPro" id="IPR036250">
    <property type="entry name" value="AcylCo_DH-like_C"/>
</dbReference>
<dbReference type="PANTHER" id="PTHR48083">
    <property type="entry name" value="MEDIUM-CHAIN SPECIFIC ACYL-COA DEHYDROGENASE, MITOCHONDRIAL-RELATED"/>
    <property type="match status" value="1"/>
</dbReference>
<comment type="caution">
    <text evidence="10">The sequence shown here is derived from an EMBL/GenBank/DDBJ whole genome shotgun (WGS) entry which is preliminary data.</text>
</comment>
<dbReference type="GO" id="GO:0050660">
    <property type="term" value="F:flavin adenine dinucleotide binding"/>
    <property type="evidence" value="ECO:0007669"/>
    <property type="project" value="InterPro"/>
</dbReference>
<dbReference type="EMBL" id="WEIK01000024">
    <property type="protein sequence ID" value="MVF51963.1"/>
    <property type="molecule type" value="Genomic_DNA"/>
</dbReference>
<dbReference type="Gene3D" id="1.20.140.10">
    <property type="entry name" value="Butyryl-CoA Dehydrogenase, subunit A, domain 3"/>
    <property type="match status" value="1"/>
</dbReference>
<dbReference type="Gene3D" id="1.10.540.10">
    <property type="entry name" value="Acyl-CoA dehydrogenase/oxidase, N-terminal domain"/>
    <property type="match status" value="1"/>
</dbReference>
<dbReference type="InterPro" id="IPR037069">
    <property type="entry name" value="AcylCoA_DH/ox_N_sf"/>
</dbReference>
<dbReference type="InterPro" id="IPR006091">
    <property type="entry name" value="Acyl-CoA_Oxase/DH_mid-dom"/>
</dbReference>
<dbReference type="Pfam" id="PF00441">
    <property type="entry name" value="Acyl-CoA_dh_1"/>
    <property type="match status" value="1"/>
</dbReference>
<feature type="domain" description="Acyl-CoA dehydrogenase/oxidase C-terminal" evidence="8">
    <location>
        <begin position="225"/>
        <end position="373"/>
    </location>
</feature>
<evidence type="ECO:0000256" key="3">
    <source>
        <dbReference type="ARBA" id="ARBA00022630"/>
    </source>
</evidence>
<dbReference type="InterPro" id="IPR050741">
    <property type="entry name" value="Acyl-CoA_dehydrogenase"/>
</dbReference>
<sequence>MLEHDQLHPVARRIRRFVDQRLLPLEPCLDAGDAKAEDCLAQLQQAARDAGLWGQANGLAPGRLLDYLPLAEQEGRSEYGPAVFGAEAVLDGYMLRHANPRLQREVLAPVLAGEALASYGMSEPNSIGSIPATLTTRARWCGDHWQLDGEKWFICRAEQAAFITVVARTAEGPVERALSLFVVPAGTPGVEVGERMKVLGRYQGQAPVRLNAVRLAEDQVLGQVGQGFALIQERLALGRLLRAAHWLGMAQRCFDLMGARIVSPRGALARLADKQLVRLRMVEAYQAIHAARSLLHDAATRFDQGRSNDLEANLAKLAASRALSLNVDSAIQIHGAEGLTDGTPLSGIYRHARATHFMDGTDDALVSALGRQLIGAYQEGGGVNFAAPSSSPMNWTGSVDEDGPHAD</sequence>
<dbReference type="SUPFAM" id="SSF47203">
    <property type="entry name" value="Acyl-CoA dehydrogenase C-terminal domain-like"/>
    <property type="match status" value="1"/>
</dbReference>
<keyword evidence="4 6" id="KW-0274">FAD</keyword>
<reference evidence="10 11" key="1">
    <citation type="submission" date="2019-10" db="EMBL/GenBank/DDBJ databases">
        <title>XDR Pseudomonas monteilii producing IMP-16 from LCR.</title>
        <authorList>
            <person name="Ballaben A."/>
            <person name="Doi Y."/>
        </authorList>
    </citation>
    <scope>NUCLEOTIDE SEQUENCE [LARGE SCALE GENOMIC DNA]</scope>
    <source>
        <strain evidence="10 11">597/14</strain>
    </source>
</reference>
<evidence type="ECO:0000259" key="9">
    <source>
        <dbReference type="Pfam" id="PF02770"/>
    </source>
</evidence>
<feature type="compositionally biased region" description="Polar residues" evidence="7">
    <location>
        <begin position="388"/>
        <end position="397"/>
    </location>
</feature>
<evidence type="ECO:0000313" key="10">
    <source>
        <dbReference type="EMBL" id="MVF51963.1"/>
    </source>
</evidence>
<keyword evidence="3 6" id="KW-0285">Flavoprotein</keyword>
<comment type="similarity">
    <text evidence="2 6">Belongs to the acyl-CoA dehydrogenase family.</text>
</comment>
<proteinExistence type="inferred from homology"/>
<evidence type="ECO:0000256" key="1">
    <source>
        <dbReference type="ARBA" id="ARBA00001974"/>
    </source>
</evidence>
<protein>
    <submittedName>
        <fullName evidence="10">Acyl-CoA dehydrogenase</fullName>
    </submittedName>
</protein>
<organism evidence="10 11">
    <name type="scientific">Pseudomonas monteilii</name>
    <dbReference type="NCBI Taxonomy" id="76759"/>
    <lineage>
        <taxon>Bacteria</taxon>
        <taxon>Pseudomonadati</taxon>
        <taxon>Pseudomonadota</taxon>
        <taxon>Gammaproteobacteria</taxon>
        <taxon>Pseudomonadales</taxon>
        <taxon>Pseudomonadaceae</taxon>
        <taxon>Pseudomonas</taxon>
    </lineage>
</organism>
<dbReference type="PANTHER" id="PTHR48083:SF13">
    <property type="entry name" value="ACYL-COA DEHYDROGENASE FAMILY MEMBER 11"/>
    <property type="match status" value="1"/>
</dbReference>
<dbReference type="InterPro" id="IPR009075">
    <property type="entry name" value="AcylCo_DH/oxidase_C"/>
</dbReference>
<dbReference type="GO" id="GO:0003995">
    <property type="term" value="F:acyl-CoA dehydrogenase activity"/>
    <property type="evidence" value="ECO:0007669"/>
    <property type="project" value="TreeGrafter"/>
</dbReference>